<comment type="caution">
    <text evidence="4">The sequence shown here is derived from an EMBL/GenBank/DDBJ whole genome shotgun (WGS) entry which is preliminary data.</text>
</comment>
<dbReference type="SUPFAM" id="SSF53681">
    <property type="entry name" value="Aspartate/glutamate racemase"/>
    <property type="match status" value="2"/>
</dbReference>
<accession>A0A1Q6HYK9</accession>
<reference evidence="4 5" key="1">
    <citation type="journal article" date="2016" name="Nat. Biotechnol.">
        <title>Measurement of bacterial replication rates in microbial communities.</title>
        <authorList>
            <person name="Brown C.T."/>
            <person name="Olm M.R."/>
            <person name="Thomas B.C."/>
            <person name="Banfield J.F."/>
        </authorList>
    </citation>
    <scope>NUCLEOTIDE SEQUENCE [LARGE SCALE GENOMIC DNA]</scope>
    <source>
        <strain evidence="4">45_41</strain>
    </source>
</reference>
<proteinExistence type="inferred from homology"/>
<evidence type="ECO:0000256" key="2">
    <source>
        <dbReference type="ARBA" id="ARBA00023235"/>
    </source>
</evidence>
<dbReference type="PANTHER" id="PTHR21198">
    <property type="entry name" value="GLUTAMATE RACEMASE"/>
    <property type="match status" value="1"/>
</dbReference>
<dbReference type="NCBIfam" id="TIGR00035">
    <property type="entry name" value="asp_race"/>
    <property type="match status" value="1"/>
</dbReference>
<dbReference type="EC" id="5.1.1.-" evidence="3"/>
<dbReference type="PANTHER" id="PTHR21198:SF7">
    <property type="entry name" value="ASPARTATE-GLUTAMATE RACEMASE FAMILY"/>
    <property type="match status" value="1"/>
</dbReference>
<evidence type="ECO:0000313" key="5">
    <source>
        <dbReference type="Proteomes" id="UP000186549"/>
    </source>
</evidence>
<sequence>MIGIIGGNGVAATNRLCQLIEERCTRKGAFRDGHHPEMLIWQATKVPSRSMYLEGKGPNWIEDYVEIGRKMKECGCTKLCMCCNTAHYAIEELSEKIGLPFFNLLDLVALKVKEIRCTKIGMMCSDGLRKVGIYEERFARLVPNVTFVYPDREYQDIVTKGICNAKHKIRFTDSSVEPLHPNNLFTSVCSHLINDKNVDCIVGGCTDISNVFAFPFSIYEDIKYIDSLDILAEAIVKSEFTMKF</sequence>
<dbReference type="Proteomes" id="UP001196342">
    <property type="component" value="Unassembled WGS sequence"/>
</dbReference>
<dbReference type="Proteomes" id="UP000186549">
    <property type="component" value="Unassembled WGS sequence"/>
</dbReference>
<gene>
    <name evidence="4" type="ORF">BHV79_12840</name>
    <name evidence="3" type="ORF">JQN06_15090</name>
</gene>
<name>A0A1Q6HYK9_BACUN</name>
<dbReference type="Pfam" id="PF01177">
    <property type="entry name" value="Asp_Glu_race"/>
    <property type="match status" value="1"/>
</dbReference>
<evidence type="ECO:0000313" key="3">
    <source>
        <dbReference type="EMBL" id="MBT8727460.1"/>
    </source>
</evidence>
<dbReference type="InterPro" id="IPR004380">
    <property type="entry name" value="Asp_race"/>
</dbReference>
<dbReference type="AlphaFoldDB" id="A0A1Q6HYK9"/>
<reference evidence="3 6" key="2">
    <citation type="submission" date="2020-12" db="EMBL/GenBank/DDBJ databases">
        <title>Microorganisms.</title>
        <authorList>
            <person name="Matos J."/>
            <person name="Faleiro L."/>
            <person name="Duarte I."/>
        </authorList>
    </citation>
    <scope>NUCLEOTIDE SEQUENCE [LARGE SCALE GENOMIC DNA]</scope>
    <source>
        <strain evidence="3 6">PtFD3Pch2</strain>
    </source>
</reference>
<dbReference type="Gene3D" id="3.40.50.1860">
    <property type="match status" value="2"/>
</dbReference>
<evidence type="ECO:0000256" key="1">
    <source>
        <dbReference type="ARBA" id="ARBA00007847"/>
    </source>
</evidence>
<evidence type="ECO:0000313" key="6">
    <source>
        <dbReference type="Proteomes" id="UP001196342"/>
    </source>
</evidence>
<keyword evidence="6" id="KW-1185">Reference proteome</keyword>
<dbReference type="GO" id="GO:0047661">
    <property type="term" value="F:amino-acid racemase activity"/>
    <property type="evidence" value="ECO:0007669"/>
    <property type="project" value="InterPro"/>
</dbReference>
<comment type="similarity">
    <text evidence="1">Belongs to the aspartate/glutamate racemases family.</text>
</comment>
<dbReference type="EMBL" id="MNQU01000247">
    <property type="protein sequence ID" value="OKZ31720.1"/>
    <property type="molecule type" value="Genomic_DNA"/>
</dbReference>
<evidence type="ECO:0000313" key="4">
    <source>
        <dbReference type="EMBL" id="OKZ31720.1"/>
    </source>
</evidence>
<dbReference type="EMBL" id="JAFBJK010000004">
    <property type="protein sequence ID" value="MBT8727460.1"/>
    <property type="molecule type" value="Genomic_DNA"/>
</dbReference>
<dbReference type="InterPro" id="IPR001920">
    <property type="entry name" value="Asp/Glu_race"/>
</dbReference>
<keyword evidence="2 3" id="KW-0413">Isomerase</keyword>
<protein>
    <submittedName>
        <fullName evidence="3">Amino acid racemase</fullName>
        <ecNumber evidence="3">5.1.1.-</ecNumber>
    </submittedName>
    <submittedName>
        <fullName evidence="4">Aspartate racemase</fullName>
    </submittedName>
</protein>
<organism evidence="4 5">
    <name type="scientific">Bacteroides uniformis</name>
    <dbReference type="NCBI Taxonomy" id="820"/>
    <lineage>
        <taxon>Bacteria</taxon>
        <taxon>Pseudomonadati</taxon>
        <taxon>Bacteroidota</taxon>
        <taxon>Bacteroidia</taxon>
        <taxon>Bacteroidales</taxon>
        <taxon>Bacteroidaceae</taxon>
        <taxon>Bacteroides</taxon>
    </lineage>
</organism>
<dbReference type="InterPro" id="IPR015942">
    <property type="entry name" value="Asp/Glu/hydantoin_racemase"/>
</dbReference>